<dbReference type="AlphaFoldDB" id="A0A5B8C1Z1"/>
<dbReference type="SUPFAM" id="SSF50494">
    <property type="entry name" value="Trypsin-like serine proteases"/>
    <property type="match status" value="1"/>
</dbReference>
<protein>
    <submittedName>
        <fullName evidence="7">PDZ domain-containing protein</fullName>
    </submittedName>
</protein>
<feature type="compositionally biased region" description="Low complexity" evidence="4">
    <location>
        <begin position="96"/>
        <end position="111"/>
    </location>
</feature>
<feature type="domain" description="PDZ" evidence="6">
    <location>
        <begin position="536"/>
        <end position="613"/>
    </location>
</feature>
<feature type="compositionally biased region" description="Low complexity" evidence="4">
    <location>
        <begin position="69"/>
        <end position="82"/>
    </location>
</feature>
<dbReference type="InterPro" id="IPR001940">
    <property type="entry name" value="Peptidase_S1C"/>
</dbReference>
<dbReference type="InterPro" id="IPR001478">
    <property type="entry name" value="PDZ"/>
</dbReference>
<accession>A0A5B8C1Z1</accession>
<dbReference type="GO" id="GO:0006508">
    <property type="term" value="P:proteolysis"/>
    <property type="evidence" value="ECO:0007669"/>
    <property type="project" value="UniProtKB-KW"/>
</dbReference>
<feature type="compositionally biased region" description="Low complexity" evidence="4">
    <location>
        <begin position="169"/>
        <end position="204"/>
    </location>
</feature>
<dbReference type="InterPro" id="IPR009003">
    <property type="entry name" value="Peptidase_S1_PA"/>
</dbReference>
<reference evidence="7 8" key="1">
    <citation type="submission" date="2019-05" db="EMBL/GenBank/DDBJ databases">
        <title>Georgenia *** sp. nov., and Georgenia *** sp. nov., isolated from the intestinal contents of plateau pika (Ochotona curzoniae) in the Qinghai-Tibet plateau of China.</title>
        <authorList>
            <person name="Tian Z."/>
        </authorList>
    </citation>
    <scope>NUCLEOTIDE SEQUENCE [LARGE SCALE GENOMIC DNA]</scope>
    <source>
        <strain evidence="7 8">Z443</strain>
    </source>
</reference>
<dbReference type="Gene3D" id="2.40.10.10">
    <property type="entry name" value="Trypsin-like serine proteases"/>
    <property type="match status" value="2"/>
</dbReference>
<evidence type="ECO:0000256" key="4">
    <source>
        <dbReference type="SAM" id="MobiDB-lite"/>
    </source>
</evidence>
<dbReference type="PANTHER" id="PTHR43343">
    <property type="entry name" value="PEPTIDASE S12"/>
    <property type="match status" value="1"/>
</dbReference>
<evidence type="ECO:0000256" key="1">
    <source>
        <dbReference type="ARBA" id="ARBA00010541"/>
    </source>
</evidence>
<keyword evidence="5" id="KW-0472">Membrane</keyword>
<evidence type="ECO:0000256" key="2">
    <source>
        <dbReference type="ARBA" id="ARBA00022670"/>
    </source>
</evidence>
<evidence type="ECO:0000313" key="8">
    <source>
        <dbReference type="Proteomes" id="UP000314616"/>
    </source>
</evidence>
<dbReference type="SMART" id="SM00228">
    <property type="entry name" value="PDZ"/>
    <property type="match status" value="1"/>
</dbReference>
<dbReference type="GO" id="GO:0004252">
    <property type="term" value="F:serine-type endopeptidase activity"/>
    <property type="evidence" value="ECO:0007669"/>
    <property type="project" value="InterPro"/>
</dbReference>
<dbReference type="KEGG" id="gyu:FE374_04990"/>
<keyword evidence="3" id="KW-0378">Hydrolase</keyword>
<organism evidence="7 8">
    <name type="scientific">Georgenia yuyongxinii</name>
    <dbReference type="NCBI Taxonomy" id="2589797"/>
    <lineage>
        <taxon>Bacteria</taxon>
        <taxon>Bacillati</taxon>
        <taxon>Actinomycetota</taxon>
        <taxon>Actinomycetes</taxon>
        <taxon>Micrococcales</taxon>
        <taxon>Bogoriellaceae</taxon>
        <taxon>Georgenia</taxon>
    </lineage>
</organism>
<name>A0A5B8C1Z1_9MICO</name>
<dbReference type="Pfam" id="PF13180">
    <property type="entry name" value="PDZ_2"/>
    <property type="match status" value="1"/>
</dbReference>
<gene>
    <name evidence="7" type="ORF">FE374_04990</name>
</gene>
<dbReference type="PROSITE" id="PS50106">
    <property type="entry name" value="PDZ"/>
    <property type="match status" value="1"/>
</dbReference>
<keyword evidence="2" id="KW-0645">Protease</keyword>
<dbReference type="PRINTS" id="PR00834">
    <property type="entry name" value="PROTEASES2C"/>
</dbReference>
<evidence type="ECO:0000313" key="7">
    <source>
        <dbReference type="EMBL" id="QDC24070.1"/>
    </source>
</evidence>
<dbReference type="InterPro" id="IPR043504">
    <property type="entry name" value="Peptidase_S1_PA_chymotrypsin"/>
</dbReference>
<feature type="compositionally biased region" description="Low complexity" evidence="4">
    <location>
        <begin position="119"/>
        <end position="128"/>
    </location>
</feature>
<evidence type="ECO:0000256" key="5">
    <source>
        <dbReference type="SAM" id="Phobius"/>
    </source>
</evidence>
<dbReference type="CDD" id="cd06779">
    <property type="entry name" value="cpPDZ_Deg_HtrA-like"/>
    <property type="match status" value="1"/>
</dbReference>
<evidence type="ECO:0000256" key="3">
    <source>
        <dbReference type="ARBA" id="ARBA00022801"/>
    </source>
</evidence>
<feature type="transmembrane region" description="Helical" evidence="5">
    <location>
        <begin position="268"/>
        <end position="291"/>
    </location>
</feature>
<dbReference type="InterPro" id="IPR036034">
    <property type="entry name" value="PDZ_sf"/>
</dbReference>
<proteinExistence type="inferred from homology"/>
<comment type="similarity">
    <text evidence="1">Belongs to the peptidase S1C family.</text>
</comment>
<feature type="region of interest" description="Disordered" evidence="4">
    <location>
        <begin position="1"/>
        <end position="263"/>
    </location>
</feature>
<feature type="compositionally biased region" description="Pro residues" evidence="4">
    <location>
        <begin position="9"/>
        <end position="22"/>
    </location>
</feature>
<feature type="compositionally biased region" description="Basic and acidic residues" evidence="4">
    <location>
        <begin position="150"/>
        <end position="165"/>
    </location>
</feature>
<evidence type="ECO:0000259" key="6">
    <source>
        <dbReference type="PROSITE" id="PS50106"/>
    </source>
</evidence>
<keyword evidence="5" id="KW-0812">Transmembrane</keyword>
<dbReference type="Gene3D" id="2.30.42.10">
    <property type="match status" value="1"/>
</dbReference>
<feature type="compositionally biased region" description="Basic residues" evidence="4">
    <location>
        <begin position="130"/>
        <end position="142"/>
    </location>
</feature>
<dbReference type="SUPFAM" id="SSF50156">
    <property type="entry name" value="PDZ domain-like"/>
    <property type="match status" value="1"/>
</dbReference>
<sequence length="627" mass="62604">MTPEHNPEPSAPEPSAPQPPARPEGGSTEQLRPASSRVTGAPSPYEYAPTPAPGPAPYHYVGRPTGGFAPPDGSGPGTAAAGGHAGGLDAHRTSGARTTPGAPLPRPGLGASFDVAHEGAPADGAAPGPRRPRLFARLRRRTASPASREPSAREVGRPTPGDERGIGSAGAPLPTATPPAVGTAPPAFADPSAAGAAHGFAQPSGETHGFAQPSGETHGFRSPVMHGAVDPFAPHSSGGRHPYAAPATTGGVADLFPRPQRPDPHRRGVAAGVVVLLVLVALLAGLLLGGLGARAIFGVGRAAAPSTLPVSSAADVNRAPDSVAGIAAAVLPSTVYVQATDGTQGSSGTGMVLREDGYVVTNNHVIELAAENGQVVVIFSDGGEEEAKIVGRTADYDLAVLKVDRTGLQPLVLADSDAVAVGDPVIAVGAPLGLEGTVTTGIISALNRPVRAGGGAASTFINAIQTDAAINPGNSGGPLVDAAGQVVGINTAIAQASGTPQATGSIGLGFAIPSDQVRRTAEQLIADGRATFPVIGVALDTRYNGEGVQVLTDDQAGQAAVTPGGPGDDAGIRPGDVILSIDGRPVTDPDELIVAIRSRAPGDQVDLEVRRDGDERHVTVVLGEETS</sequence>
<dbReference type="Pfam" id="PF13365">
    <property type="entry name" value="Trypsin_2"/>
    <property type="match status" value="1"/>
</dbReference>
<dbReference type="Proteomes" id="UP000314616">
    <property type="component" value="Chromosome"/>
</dbReference>
<dbReference type="PANTHER" id="PTHR43343:SF3">
    <property type="entry name" value="PROTEASE DO-LIKE 8, CHLOROPLASTIC"/>
    <property type="match status" value="1"/>
</dbReference>
<dbReference type="InterPro" id="IPR051201">
    <property type="entry name" value="Chloro_Bact_Ser_Proteases"/>
</dbReference>
<dbReference type="EMBL" id="CP040915">
    <property type="protein sequence ID" value="QDC24070.1"/>
    <property type="molecule type" value="Genomic_DNA"/>
</dbReference>
<keyword evidence="5" id="KW-1133">Transmembrane helix</keyword>
<dbReference type="OrthoDB" id="9758917at2"/>